<dbReference type="AlphaFoldDB" id="A0A2K1QJA6"/>
<comment type="similarity">
    <text evidence="2">Belongs to the PET117 family.</text>
</comment>
<evidence type="ECO:0000256" key="3">
    <source>
        <dbReference type="ARBA" id="ARBA00022946"/>
    </source>
</evidence>
<comment type="caution">
    <text evidence="5">The sequence shown here is derived from an EMBL/GenBank/DDBJ whole genome shotgun (WGS) entry which is preliminary data.</text>
</comment>
<evidence type="ECO:0000256" key="4">
    <source>
        <dbReference type="ARBA" id="ARBA00023128"/>
    </source>
</evidence>
<dbReference type="GO" id="GO:0005739">
    <property type="term" value="C:mitochondrion"/>
    <property type="evidence" value="ECO:0007669"/>
    <property type="project" value="UniProtKB-SubCell"/>
</dbReference>
<dbReference type="InParanoid" id="A0A2K1QJA6"/>
<dbReference type="Proteomes" id="UP000243797">
    <property type="component" value="Unassembled WGS sequence"/>
</dbReference>
<protein>
    <recommendedName>
        <fullName evidence="7">Cytochrome c oxidase assembly protein</fullName>
    </recommendedName>
</protein>
<name>A0A2K1QJA6_9PEZI</name>
<keyword evidence="4" id="KW-0496">Mitochondrion</keyword>
<dbReference type="STRING" id="2082308.A0A2K1QJA6"/>
<dbReference type="GO" id="GO:0033617">
    <property type="term" value="P:mitochondrial respiratory chain complex IV assembly"/>
    <property type="evidence" value="ECO:0007669"/>
    <property type="project" value="TreeGrafter"/>
</dbReference>
<evidence type="ECO:0008006" key="7">
    <source>
        <dbReference type="Google" id="ProtNLM"/>
    </source>
</evidence>
<proteinExistence type="inferred from homology"/>
<gene>
    <name evidence="5" type="ORF">CAC42_8218</name>
</gene>
<evidence type="ECO:0000313" key="5">
    <source>
        <dbReference type="EMBL" id="PNS15217.1"/>
    </source>
</evidence>
<reference evidence="5 6" key="1">
    <citation type="submission" date="2017-06" db="EMBL/GenBank/DDBJ databases">
        <title>Draft genome sequence of a variant of Elsinoe murrayae.</title>
        <authorList>
            <person name="Cheng Q."/>
        </authorList>
    </citation>
    <scope>NUCLEOTIDE SEQUENCE [LARGE SCALE GENOMIC DNA]</scope>
    <source>
        <strain evidence="5 6">CQ-2017a</strain>
    </source>
</reference>
<organism evidence="5 6">
    <name type="scientific">Sphaceloma murrayae</name>
    <dbReference type="NCBI Taxonomy" id="2082308"/>
    <lineage>
        <taxon>Eukaryota</taxon>
        <taxon>Fungi</taxon>
        <taxon>Dikarya</taxon>
        <taxon>Ascomycota</taxon>
        <taxon>Pezizomycotina</taxon>
        <taxon>Dothideomycetes</taxon>
        <taxon>Dothideomycetidae</taxon>
        <taxon>Myriangiales</taxon>
        <taxon>Elsinoaceae</taxon>
        <taxon>Sphaceloma</taxon>
    </lineage>
</organism>
<evidence type="ECO:0000256" key="2">
    <source>
        <dbReference type="ARBA" id="ARBA00008197"/>
    </source>
</evidence>
<comment type="subcellular location">
    <subcellularLocation>
        <location evidence="1">Mitochondrion</location>
    </subcellularLocation>
</comment>
<sequence>MSRAAKLTLMGTSLGALGIIAFVHHAQKVEKAAMHAGVIRDMEQQKLKRERQADFEIQRQLEAEYRKLQNVTDDPVLKGAQKGGG</sequence>
<accession>A0A2K1QJA6</accession>
<dbReference type="EMBL" id="NKHZ01000080">
    <property type="protein sequence ID" value="PNS15217.1"/>
    <property type="molecule type" value="Genomic_DNA"/>
</dbReference>
<evidence type="ECO:0000256" key="1">
    <source>
        <dbReference type="ARBA" id="ARBA00004173"/>
    </source>
</evidence>
<evidence type="ECO:0000313" key="6">
    <source>
        <dbReference type="Proteomes" id="UP000243797"/>
    </source>
</evidence>
<dbReference type="OrthoDB" id="76305at2759"/>
<dbReference type="PANTHER" id="PTHR28163">
    <property type="entry name" value="PROTEIN PET117 HOMOLOG, MITOCHONDRIAL"/>
    <property type="match status" value="1"/>
</dbReference>
<keyword evidence="6" id="KW-1185">Reference proteome</keyword>
<dbReference type="InterPro" id="IPR031568">
    <property type="entry name" value="Pet117"/>
</dbReference>
<dbReference type="PANTHER" id="PTHR28163:SF1">
    <property type="entry name" value="PROTEIN PET117 HOMOLOG, MITOCHONDRIAL"/>
    <property type="match status" value="1"/>
</dbReference>
<keyword evidence="3" id="KW-0809">Transit peptide</keyword>
<dbReference type="FunCoup" id="A0A2K1QJA6">
    <property type="interactions" value="14"/>
</dbReference>
<dbReference type="Pfam" id="PF15786">
    <property type="entry name" value="PET117"/>
    <property type="match status" value="1"/>
</dbReference>